<dbReference type="EMBL" id="BGZK01000071">
    <property type="protein sequence ID" value="GBP15376.1"/>
    <property type="molecule type" value="Genomic_DNA"/>
</dbReference>
<proteinExistence type="predicted"/>
<evidence type="ECO:0000313" key="1">
    <source>
        <dbReference type="EMBL" id="GBP15376.1"/>
    </source>
</evidence>
<evidence type="ECO:0000313" key="2">
    <source>
        <dbReference type="Proteomes" id="UP000299102"/>
    </source>
</evidence>
<gene>
    <name evidence="1" type="ORF">EVAR_80552_1</name>
</gene>
<comment type="caution">
    <text evidence="1">The sequence shown here is derived from an EMBL/GenBank/DDBJ whole genome shotgun (WGS) entry which is preliminary data.</text>
</comment>
<name>A0A4C1TMC4_EUMVA</name>
<dbReference type="Proteomes" id="UP000299102">
    <property type="component" value="Unassembled WGS sequence"/>
</dbReference>
<organism evidence="1 2">
    <name type="scientific">Eumeta variegata</name>
    <name type="common">Bagworm moth</name>
    <name type="synonym">Eumeta japonica</name>
    <dbReference type="NCBI Taxonomy" id="151549"/>
    <lineage>
        <taxon>Eukaryota</taxon>
        <taxon>Metazoa</taxon>
        <taxon>Ecdysozoa</taxon>
        <taxon>Arthropoda</taxon>
        <taxon>Hexapoda</taxon>
        <taxon>Insecta</taxon>
        <taxon>Pterygota</taxon>
        <taxon>Neoptera</taxon>
        <taxon>Endopterygota</taxon>
        <taxon>Lepidoptera</taxon>
        <taxon>Glossata</taxon>
        <taxon>Ditrysia</taxon>
        <taxon>Tineoidea</taxon>
        <taxon>Psychidae</taxon>
        <taxon>Oiketicinae</taxon>
        <taxon>Eumeta</taxon>
    </lineage>
</organism>
<dbReference type="AlphaFoldDB" id="A0A4C1TMC4"/>
<sequence length="83" mass="9534">MGDEVLIGLGLRVHYGSPTRPTKDLFSVKALRMTGNDGFFVSSEVRDKWFLIRFESKPRRICVMKRSTRIALENPMQTVLVAY</sequence>
<accession>A0A4C1TMC4</accession>
<protein>
    <submittedName>
        <fullName evidence="1">Uncharacterized protein</fullName>
    </submittedName>
</protein>
<reference evidence="1 2" key="1">
    <citation type="journal article" date="2019" name="Commun. Biol.">
        <title>The bagworm genome reveals a unique fibroin gene that provides high tensile strength.</title>
        <authorList>
            <person name="Kono N."/>
            <person name="Nakamura H."/>
            <person name="Ohtoshi R."/>
            <person name="Tomita M."/>
            <person name="Numata K."/>
            <person name="Arakawa K."/>
        </authorList>
    </citation>
    <scope>NUCLEOTIDE SEQUENCE [LARGE SCALE GENOMIC DNA]</scope>
</reference>
<keyword evidence="2" id="KW-1185">Reference proteome</keyword>